<sequence>MVSFDDQVTHLVGEGKAMDIVYVDFSKAIDTLSHGTLQEKLVAHGLDRFTVHSFKISWDGRAQREVKKDINPTGQKWCPQGLVLGPALFNIFIDGLDNGMECSLNQFAGNTKLVGNVDLLEGRKALQRDLDRLRPVM</sequence>
<dbReference type="EMBL" id="SWJQ01000350">
    <property type="protein sequence ID" value="TRZ15825.1"/>
    <property type="molecule type" value="Genomic_DNA"/>
</dbReference>
<dbReference type="OrthoDB" id="416454at2759"/>
<dbReference type="AlphaFoldDB" id="A0A8K1GBX2"/>
<protein>
    <recommendedName>
        <fullName evidence="3">Rna-directed dna polymerase from mobile element jockey-like</fullName>
    </recommendedName>
</protein>
<comment type="caution">
    <text evidence="1">The sequence shown here is derived from an EMBL/GenBank/DDBJ whole genome shotgun (WGS) entry which is preliminary data.</text>
</comment>
<gene>
    <name evidence="1" type="ORF">HGM15179_011290</name>
</gene>
<dbReference type="Proteomes" id="UP000796761">
    <property type="component" value="Unassembled WGS sequence"/>
</dbReference>
<proteinExistence type="predicted"/>
<organism evidence="1 2">
    <name type="scientific">Zosterops borbonicus</name>
    <dbReference type="NCBI Taxonomy" id="364589"/>
    <lineage>
        <taxon>Eukaryota</taxon>
        <taxon>Metazoa</taxon>
        <taxon>Chordata</taxon>
        <taxon>Craniata</taxon>
        <taxon>Vertebrata</taxon>
        <taxon>Euteleostomi</taxon>
        <taxon>Archelosauria</taxon>
        <taxon>Archosauria</taxon>
        <taxon>Dinosauria</taxon>
        <taxon>Saurischia</taxon>
        <taxon>Theropoda</taxon>
        <taxon>Coelurosauria</taxon>
        <taxon>Aves</taxon>
        <taxon>Neognathae</taxon>
        <taxon>Neoaves</taxon>
        <taxon>Telluraves</taxon>
        <taxon>Australaves</taxon>
        <taxon>Passeriformes</taxon>
        <taxon>Sylvioidea</taxon>
        <taxon>Zosteropidae</taxon>
        <taxon>Zosterops</taxon>
    </lineage>
</organism>
<evidence type="ECO:0000313" key="1">
    <source>
        <dbReference type="EMBL" id="TRZ15825.1"/>
    </source>
</evidence>
<evidence type="ECO:0000313" key="2">
    <source>
        <dbReference type="Proteomes" id="UP000796761"/>
    </source>
</evidence>
<reference evidence="1" key="1">
    <citation type="submission" date="2019-04" db="EMBL/GenBank/DDBJ databases">
        <title>Genome assembly of Zosterops borbonicus 15179.</title>
        <authorList>
            <person name="Leroy T."/>
            <person name="Anselmetti Y."/>
            <person name="Tilak M.-K."/>
            <person name="Nabholz B."/>
        </authorList>
    </citation>
    <scope>NUCLEOTIDE SEQUENCE</scope>
    <source>
        <strain evidence="1">HGM_15179</strain>
        <tissue evidence="1">Muscle</tissue>
    </source>
</reference>
<keyword evidence="2" id="KW-1185">Reference proteome</keyword>
<accession>A0A8K1GBX2</accession>
<dbReference type="PANTHER" id="PTHR33332">
    <property type="entry name" value="REVERSE TRANSCRIPTASE DOMAIN-CONTAINING PROTEIN"/>
    <property type="match status" value="1"/>
</dbReference>
<evidence type="ECO:0008006" key="3">
    <source>
        <dbReference type="Google" id="ProtNLM"/>
    </source>
</evidence>
<name>A0A8K1GBX2_9PASS</name>